<evidence type="ECO:0000313" key="3">
    <source>
        <dbReference type="Proteomes" id="UP001571980"/>
    </source>
</evidence>
<comment type="caution">
    <text evidence="2">The sequence shown here is derived from an EMBL/GenBank/DDBJ whole genome shotgun (WGS) entry which is preliminary data.</text>
</comment>
<evidence type="ECO:0000313" key="2">
    <source>
        <dbReference type="EMBL" id="MFA4805433.1"/>
    </source>
</evidence>
<name>A0ABV4T9R3_9EURY</name>
<reference evidence="2 3" key="1">
    <citation type="submission" date="2023-03" db="EMBL/GenBank/DDBJ databases">
        <title>Speciation in Pyrococcus: adaptation to high temperature as a mechanism.</title>
        <authorList>
            <person name="Gu J."/>
        </authorList>
    </citation>
    <scope>NUCLEOTIDE SEQUENCE [LARGE SCALE GENOMIC DNA]</scope>
    <source>
        <strain evidence="2 3">LMOA34</strain>
    </source>
</reference>
<feature type="compositionally biased region" description="Basic residues" evidence="1">
    <location>
        <begin position="86"/>
        <end position="105"/>
    </location>
</feature>
<evidence type="ECO:0000256" key="1">
    <source>
        <dbReference type="SAM" id="MobiDB-lite"/>
    </source>
</evidence>
<dbReference type="EMBL" id="JARRIG010000009">
    <property type="protein sequence ID" value="MFA4805433.1"/>
    <property type="molecule type" value="Genomic_DNA"/>
</dbReference>
<keyword evidence="3" id="KW-1185">Reference proteome</keyword>
<dbReference type="RefSeq" id="WP_372825035.1">
    <property type="nucleotide sequence ID" value="NZ_JARRIF010000002.1"/>
</dbReference>
<proteinExistence type="predicted"/>
<protein>
    <submittedName>
        <fullName evidence="2">Uncharacterized protein</fullName>
    </submittedName>
</protein>
<gene>
    <name evidence="2" type="ORF">P8X34_11915</name>
</gene>
<feature type="region of interest" description="Disordered" evidence="1">
    <location>
        <begin position="85"/>
        <end position="105"/>
    </location>
</feature>
<organism evidence="2 3">
    <name type="scientific">Pyrococcus kukulkanii</name>
    <dbReference type="NCBI Taxonomy" id="1609559"/>
    <lineage>
        <taxon>Archaea</taxon>
        <taxon>Methanobacteriati</taxon>
        <taxon>Methanobacteriota</taxon>
        <taxon>Thermococci</taxon>
        <taxon>Thermococcales</taxon>
        <taxon>Thermococcaceae</taxon>
        <taxon>Pyrococcus</taxon>
    </lineage>
</organism>
<accession>A0ABV4T9R3</accession>
<dbReference type="Proteomes" id="UP001571980">
    <property type="component" value="Unassembled WGS sequence"/>
</dbReference>
<sequence>MGMFDPPRHKWLAKIIRIDSPSAARKAVRELKRRMNSKNRTLIIRAANLAANRAKVMLRRKNLSRKERRELREVEKIYRSFVDKYKKNKSRRKKTTRRRAKNGKR</sequence>